<comment type="caution">
    <text evidence="2">The sequence shown here is derived from an EMBL/GenBank/DDBJ whole genome shotgun (WGS) entry which is preliminary data.</text>
</comment>
<dbReference type="Proteomes" id="UP000237440">
    <property type="component" value="Unassembled WGS sequence"/>
</dbReference>
<accession>A0A2S3VS18</accession>
<evidence type="ECO:0000313" key="3">
    <source>
        <dbReference type="Proteomes" id="UP000237440"/>
    </source>
</evidence>
<evidence type="ECO:0000313" key="2">
    <source>
        <dbReference type="EMBL" id="POF42745.1"/>
    </source>
</evidence>
<proteinExistence type="predicted"/>
<protein>
    <submittedName>
        <fullName evidence="2">Uncharacterized protein</fullName>
    </submittedName>
</protein>
<name>A0A2S3VS18_9PSED</name>
<feature type="region of interest" description="Disordered" evidence="1">
    <location>
        <begin position="92"/>
        <end position="117"/>
    </location>
</feature>
<keyword evidence="3" id="KW-1185">Reference proteome</keyword>
<organism evidence="2 3">
    <name type="scientific">Pseudomonas laurylsulfativorans</name>
    <dbReference type="NCBI Taxonomy" id="1943631"/>
    <lineage>
        <taxon>Bacteria</taxon>
        <taxon>Pseudomonadati</taxon>
        <taxon>Pseudomonadota</taxon>
        <taxon>Gammaproteobacteria</taxon>
        <taxon>Pseudomonadales</taxon>
        <taxon>Pseudomonadaceae</taxon>
        <taxon>Pseudomonas</taxon>
    </lineage>
</organism>
<dbReference type="EMBL" id="MUJK01000002">
    <property type="protein sequence ID" value="POF42745.1"/>
    <property type="molecule type" value="Genomic_DNA"/>
</dbReference>
<dbReference type="AlphaFoldDB" id="A0A2S3VS18"/>
<gene>
    <name evidence="2" type="ORF">B0D71_07535</name>
</gene>
<evidence type="ECO:0000256" key="1">
    <source>
        <dbReference type="SAM" id="MobiDB-lite"/>
    </source>
</evidence>
<reference evidence="3" key="1">
    <citation type="submission" date="2017-02" db="EMBL/GenBank/DDBJ databases">
        <authorList>
            <person name="Furmanczyk E.M."/>
        </authorList>
    </citation>
    <scope>NUCLEOTIDE SEQUENCE [LARGE SCALE GENOMIC DNA]</scope>
    <source>
        <strain evidence="3">AP3_22</strain>
    </source>
</reference>
<sequence length="117" mass="12944">MLVSQNPGVFHGTQPRLWVIAKSSREVKQFVITRAPKNPHNAHATTVGASLLAMEANDDAGFLTPRGVLRFFASKLAPTGALRTMCRRIDLDGTDQTRPRGRGRYAYRRPDLPASSR</sequence>